<dbReference type="EMBL" id="BTSX01000004">
    <property type="protein sequence ID" value="GMS93048.1"/>
    <property type="molecule type" value="Genomic_DNA"/>
</dbReference>
<name>A0AAV5TCZ1_9BILA</name>
<comment type="caution">
    <text evidence="2">The sequence shown here is derived from an EMBL/GenBank/DDBJ whole genome shotgun (WGS) entry which is preliminary data.</text>
</comment>
<organism evidence="2 3">
    <name type="scientific">Pristionchus entomophagus</name>
    <dbReference type="NCBI Taxonomy" id="358040"/>
    <lineage>
        <taxon>Eukaryota</taxon>
        <taxon>Metazoa</taxon>
        <taxon>Ecdysozoa</taxon>
        <taxon>Nematoda</taxon>
        <taxon>Chromadorea</taxon>
        <taxon>Rhabditida</taxon>
        <taxon>Rhabditina</taxon>
        <taxon>Diplogasteromorpha</taxon>
        <taxon>Diplogasteroidea</taxon>
        <taxon>Neodiplogasteridae</taxon>
        <taxon>Pristionchus</taxon>
    </lineage>
</organism>
<dbReference type="SUPFAM" id="SSF48371">
    <property type="entry name" value="ARM repeat"/>
    <property type="match status" value="1"/>
</dbReference>
<evidence type="ECO:0000313" key="2">
    <source>
        <dbReference type="EMBL" id="GMS93048.1"/>
    </source>
</evidence>
<feature type="compositionally biased region" description="Acidic residues" evidence="1">
    <location>
        <begin position="821"/>
        <end position="830"/>
    </location>
</feature>
<dbReference type="Proteomes" id="UP001432027">
    <property type="component" value="Unassembled WGS sequence"/>
</dbReference>
<reference evidence="2" key="1">
    <citation type="submission" date="2023-10" db="EMBL/GenBank/DDBJ databases">
        <title>Genome assembly of Pristionchus species.</title>
        <authorList>
            <person name="Yoshida K."/>
            <person name="Sommer R.J."/>
        </authorList>
    </citation>
    <scope>NUCLEOTIDE SEQUENCE</scope>
    <source>
        <strain evidence="2">RS0144</strain>
    </source>
</reference>
<dbReference type="AlphaFoldDB" id="A0AAV5TCZ1"/>
<evidence type="ECO:0008006" key="4">
    <source>
        <dbReference type="Google" id="ProtNLM"/>
    </source>
</evidence>
<protein>
    <recommendedName>
        <fullName evidence="4">HEAT domain-containing protein</fullName>
    </recommendedName>
</protein>
<evidence type="ECO:0000313" key="3">
    <source>
        <dbReference type="Proteomes" id="UP001432027"/>
    </source>
</evidence>
<dbReference type="InterPro" id="IPR016024">
    <property type="entry name" value="ARM-type_fold"/>
</dbReference>
<feature type="region of interest" description="Disordered" evidence="1">
    <location>
        <begin position="800"/>
        <end position="830"/>
    </location>
</feature>
<gene>
    <name evidence="2" type="ORF">PENTCL1PPCAC_15223</name>
</gene>
<keyword evidence="3" id="KW-1185">Reference proteome</keyword>
<feature type="non-terminal residue" evidence="2">
    <location>
        <position position="1"/>
    </location>
</feature>
<evidence type="ECO:0000256" key="1">
    <source>
        <dbReference type="SAM" id="MobiDB-lite"/>
    </source>
</evidence>
<accession>A0AAV5TCZ1</accession>
<feature type="compositionally biased region" description="Basic and acidic residues" evidence="1">
    <location>
        <begin position="800"/>
        <end position="810"/>
    </location>
</feature>
<feature type="non-terminal residue" evidence="2">
    <location>
        <position position="830"/>
    </location>
</feature>
<sequence length="830" mass="95429">CESNWTQGSELVLTLLAEVADMEWCEGSKCIIRLFAAVAVRMMREKQVDAMWSIIQTHCDQTCFCVMESIRLHGCLVIAECLRLVNEKVENERNSQESQESDLLSSDSQITQNHKLYTFIPRILVERWGKVLSQRRLDKSSNVRAIGVTAVSALPHSTLLDYEGNEFTPNDLVLSSLGDVDAKVRDAAIKALAFLSVDHIEEAINRLKAEDKPEIRRLLAAKLIQEVHVLSFSEEQRASLLSFLYDNKDRILSRMARERLIPKWEKEQDGDSTLNSLFNPRDEEPLRMYISTLFADDLKKSENEWEFVEIVKEENPEMICIDNWEKSITRLSASELSYGVLLLECTFSVLSSVGDLSSCLSRLVPSLADVCRSMRRVSGSWLSGSEADREEERLMVRVLKLVAHFDRFDSDGMCEWESLLRYLILSPEVKPSKILVELCMDHLIRVFGSEKEKMEEIREWAIDQMDQLLFEGDEVTEDDSLKWRCSLILHSLVKHLSSLDEKTAQFTSRIMEKAFISEWDMQRELNCIIISIVGSLNKDWLEGKMMFMLKAALEMDVDAIKMVCLRGLVDMMSIHSPPIIASLLFPDWEEEVITRETKLYQLFEEHADPTSKSMISQTAIHCILRVVRDWSPPCPIFIYNLLIFTTRENEGERAGLEMAVIEEMKRQLGMSRPFRLLMAHSMYCLIERQKAENAYKCSIMSTLMKSMMLLRNARSEDESIDFEEWLVPMMILDAIIEDPESGMNRILVNSLSFMKRDDGGNGLKMMGKKMETAIERLAIYEETAASKSLVKIYERLDGRSGRKRKMGGEKKRGRKRVKKEEDEEGTLSDS</sequence>
<proteinExistence type="predicted"/>